<dbReference type="InterPro" id="IPR019734">
    <property type="entry name" value="TPR_rpt"/>
</dbReference>
<dbReference type="SUPFAM" id="SSF48452">
    <property type="entry name" value="TPR-like"/>
    <property type="match status" value="1"/>
</dbReference>
<dbReference type="Proteomes" id="UP000031408">
    <property type="component" value="Unassembled WGS sequence"/>
</dbReference>
<evidence type="ECO:0000256" key="1">
    <source>
        <dbReference type="PROSITE-ProRule" id="PRU00339"/>
    </source>
</evidence>
<reference evidence="2 3" key="1">
    <citation type="submission" date="2014-11" db="EMBL/GenBank/DDBJ databases">
        <title>Genome sequence of Flavihumibacter solisilvae 3-3.</title>
        <authorList>
            <person name="Zhou G."/>
            <person name="Li M."/>
            <person name="Wang G."/>
        </authorList>
    </citation>
    <scope>NUCLEOTIDE SEQUENCE [LARGE SCALE GENOMIC DNA]</scope>
    <source>
        <strain evidence="2 3">3-3</strain>
    </source>
</reference>
<accession>A0A0C1IPC7</accession>
<dbReference type="Gene3D" id="1.25.40.10">
    <property type="entry name" value="Tetratricopeptide repeat domain"/>
    <property type="match status" value="1"/>
</dbReference>
<dbReference type="STRING" id="1349421.OI18_02320"/>
<dbReference type="Pfam" id="PF13181">
    <property type="entry name" value="TPR_8"/>
    <property type="match status" value="1"/>
</dbReference>
<evidence type="ECO:0000313" key="3">
    <source>
        <dbReference type="Proteomes" id="UP000031408"/>
    </source>
</evidence>
<name>A0A0C1IPC7_9BACT</name>
<evidence type="ECO:0000313" key="2">
    <source>
        <dbReference type="EMBL" id="KIC96040.1"/>
    </source>
</evidence>
<comment type="caution">
    <text evidence="2">The sequence shown here is derived from an EMBL/GenBank/DDBJ whole genome shotgun (WGS) entry which is preliminary data.</text>
</comment>
<keyword evidence="3" id="KW-1185">Reference proteome</keyword>
<proteinExistence type="predicted"/>
<protein>
    <submittedName>
        <fullName evidence="2">Uncharacterized protein</fullName>
    </submittedName>
</protein>
<sequence>MLLLTGGILFATTNGYAQEEDVNALRQHAREYMQSGDYSNATLVLTRALEKEPGNIELKNDLLFNYYLGRDFGKAVELGKALTEKPNPDVRSFQLLGMTYKAIEELKECEKLYKAGIKLFPNSGVLFNDYGELQWNRKKLEEAIELWEKGISADPNYSGNYYNAARYYYVSTDKIWALIYGEIFVNLESYSRRTPEIKQLLLDAYKKYFTNMNGLKAPDKGNGFEVEFANLLNKHASTVSGGVTTASLTMLRSKFVIDWYQKDPPRYPFRLFEYQRQLLREGFFEAYNQWIFGAAQDLPAFQAWTQQNHKSYDSFIQFQKGRVYKMPGSQQYRFN</sequence>
<keyword evidence="1" id="KW-0802">TPR repeat</keyword>
<dbReference type="InterPro" id="IPR011990">
    <property type="entry name" value="TPR-like_helical_dom_sf"/>
</dbReference>
<dbReference type="EMBL" id="JSVC01000002">
    <property type="protein sequence ID" value="KIC96040.1"/>
    <property type="molecule type" value="Genomic_DNA"/>
</dbReference>
<feature type="repeat" description="TPR" evidence="1">
    <location>
        <begin position="22"/>
        <end position="55"/>
    </location>
</feature>
<dbReference type="PROSITE" id="PS50005">
    <property type="entry name" value="TPR"/>
    <property type="match status" value="2"/>
</dbReference>
<gene>
    <name evidence="2" type="ORF">OI18_02320</name>
</gene>
<dbReference type="AlphaFoldDB" id="A0A0C1IPC7"/>
<dbReference type="SMART" id="SM00028">
    <property type="entry name" value="TPR"/>
    <property type="match status" value="3"/>
</dbReference>
<feature type="repeat" description="TPR" evidence="1">
    <location>
        <begin position="124"/>
        <end position="157"/>
    </location>
</feature>
<organism evidence="2 3">
    <name type="scientific">Flavihumibacter solisilvae</name>
    <dbReference type="NCBI Taxonomy" id="1349421"/>
    <lineage>
        <taxon>Bacteria</taxon>
        <taxon>Pseudomonadati</taxon>
        <taxon>Bacteroidota</taxon>
        <taxon>Chitinophagia</taxon>
        <taxon>Chitinophagales</taxon>
        <taxon>Chitinophagaceae</taxon>
        <taxon>Flavihumibacter</taxon>
    </lineage>
</organism>